<evidence type="ECO:0000256" key="3">
    <source>
        <dbReference type="ARBA" id="ARBA00022596"/>
    </source>
</evidence>
<accession>A0A923HNB2</accession>
<dbReference type="GO" id="GO:0065003">
    <property type="term" value="P:protein-containing complex assembly"/>
    <property type="evidence" value="ECO:0007669"/>
    <property type="project" value="InterPro"/>
</dbReference>
<dbReference type="EMBL" id="JACOFZ010000004">
    <property type="protein sequence ID" value="MBC3882207.1"/>
    <property type="molecule type" value="Genomic_DNA"/>
</dbReference>
<comment type="subcellular location">
    <subcellularLocation>
        <location evidence="1 5">Cytoplasm</location>
    </subcellularLocation>
</comment>
<protein>
    <recommendedName>
        <fullName evidence="5">Urease accessory protein UreE</fullName>
    </recommendedName>
</protein>
<gene>
    <name evidence="5 8" type="primary">ureE</name>
    <name evidence="8" type="ORF">H8K36_12515</name>
</gene>
<feature type="compositionally biased region" description="Basic and acidic residues" evidence="6">
    <location>
        <begin position="173"/>
        <end position="188"/>
    </location>
</feature>
<organism evidence="8 9">
    <name type="scientific">Undibacterium nitidum</name>
    <dbReference type="NCBI Taxonomy" id="2762298"/>
    <lineage>
        <taxon>Bacteria</taxon>
        <taxon>Pseudomonadati</taxon>
        <taxon>Pseudomonadota</taxon>
        <taxon>Betaproteobacteria</taxon>
        <taxon>Burkholderiales</taxon>
        <taxon>Oxalobacteraceae</taxon>
        <taxon>Undibacterium</taxon>
    </lineage>
</organism>
<dbReference type="InterPro" id="IPR004029">
    <property type="entry name" value="UreE_N"/>
</dbReference>
<dbReference type="Proteomes" id="UP000627446">
    <property type="component" value="Unassembled WGS sequence"/>
</dbReference>
<proteinExistence type="inferred from homology"/>
<dbReference type="Pfam" id="PF02814">
    <property type="entry name" value="UreE_N"/>
    <property type="match status" value="1"/>
</dbReference>
<comment type="function">
    <text evidence="5">Involved in urease metallocenter assembly. Binds nickel. Probably functions as a nickel donor during metallocenter assembly.</text>
</comment>
<dbReference type="HAMAP" id="MF_00822">
    <property type="entry name" value="UreE"/>
    <property type="match status" value="1"/>
</dbReference>
<dbReference type="InterPro" id="IPR007864">
    <property type="entry name" value="UreE_C_dom"/>
</dbReference>
<keyword evidence="2 5" id="KW-0963">Cytoplasm</keyword>
<dbReference type="SUPFAM" id="SSF69737">
    <property type="entry name" value="Urease metallochaperone UreE, C-terminal domain"/>
    <property type="match status" value="1"/>
</dbReference>
<evidence type="ECO:0000313" key="9">
    <source>
        <dbReference type="Proteomes" id="UP000627446"/>
    </source>
</evidence>
<dbReference type="SUPFAM" id="SSF69287">
    <property type="entry name" value="Urease metallochaperone UreE, N-terminal domain"/>
    <property type="match status" value="1"/>
</dbReference>
<dbReference type="InterPro" id="IPR036118">
    <property type="entry name" value="UreE_N_sf"/>
</dbReference>
<keyword evidence="3 5" id="KW-0533">Nickel</keyword>
<dbReference type="RefSeq" id="WP_186916814.1">
    <property type="nucleotide sequence ID" value="NZ_JACOFZ010000004.1"/>
</dbReference>
<name>A0A923HNB2_9BURK</name>
<dbReference type="GO" id="GO:0051082">
    <property type="term" value="F:unfolded protein binding"/>
    <property type="evidence" value="ECO:0007669"/>
    <property type="project" value="UniProtKB-UniRule"/>
</dbReference>
<evidence type="ECO:0000256" key="1">
    <source>
        <dbReference type="ARBA" id="ARBA00004496"/>
    </source>
</evidence>
<evidence type="ECO:0000256" key="6">
    <source>
        <dbReference type="SAM" id="MobiDB-lite"/>
    </source>
</evidence>
<dbReference type="GO" id="GO:0019627">
    <property type="term" value="P:urea metabolic process"/>
    <property type="evidence" value="ECO:0007669"/>
    <property type="project" value="InterPro"/>
</dbReference>
<comment type="caution">
    <text evidence="8">The sequence shown here is derived from an EMBL/GenBank/DDBJ whole genome shotgun (WGS) entry which is preliminary data.</text>
</comment>
<dbReference type="Pfam" id="PF05194">
    <property type="entry name" value="UreE_C"/>
    <property type="match status" value="1"/>
</dbReference>
<feature type="domain" description="UreE urease accessory N-terminal" evidence="7">
    <location>
        <begin position="1"/>
        <end position="68"/>
    </location>
</feature>
<reference evidence="8" key="1">
    <citation type="submission" date="2020-08" db="EMBL/GenBank/DDBJ databases">
        <title>Novel species isolated from subtropical streams in China.</title>
        <authorList>
            <person name="Lu H."/>
        </authorList>
    </citation>
    <scope>NUCLEOTIDE SEQUENCE</scope>
    <source>
        <strain evidence="8">LX22W</strain>
    </source>
</reference>
<dbReference type="AlphaFoldDB" id="A0A923HNB2"/>
<feature type="region of interest" description="Disordered" evidence="6">
    <location>
        <begin position="137"/>
        <end position="188"/>
    </location>
</feature>
<keyword evidence="4 5" id="KW-0143">Chaperone</keyword>
<sequence>MLTLHSKLEHEKKEDAVIVAELILPYDLREKSRLRAKMSNGEEVGVFTVRGTVMRDGDLMVGDDGRVVKIVAAEEACYRVQCENAFQLLRCAFHLGNRHTQAQLGDGYLRIRRDPVLKEMLQGLGATVQEELASFEPESGAYGGGHHHGADDGHHHGFPSLLAPIPLRQKIHRPSDKAEDSPTEKLGS</sequence>
<evidence type="ECO:0000256" key="2">
    <source>
        <dbReference type="ARBA" id="ARBA00022490"/>
    </source>
</evidence>
<evidence type="ECO:0000256" key="4">
    <source>
        <dbReference type="ARBA" id="ARBA00023186"/>
    </source>
</evidence>
<dbReference type="GO" id="GO:0006457">
    <property type="term" value="P:protein folding"/>
    <property type="evidence" value="ECO:0007669"/>
    <property type="project" value="InterPro"/>
</dbReference>
<dbReference type="GO" id="GO:0016151">
    <property type="term" value="F:nickel cation binding"/>
    <property type="evidence" value="ECO:0007669"/>
    <property type="project" value="UniProtKB-UniRule"/>
</dbReference>
<comment type="similarity">
    <text evidence="5">Belongs to the UreE family.</text>
</comment>
<evidence type="ECO:0000256" key="5">
    <source>
        <dbReference type="HAMAP-Rule" id="MF_00822"/>
    </source>
</evidence>
<keyword evidence="9" id="KW-1185">Reference proteome</keyword>
<dbReference type="NCBIfam" id="NF009751">
    <property type="entry name" value="PRK13261.1-1"/>
    <property type="match status" value="1"/>
</dbReference>
<dbReference type="CDD" id="cd00571">
    <property type="entry name" value="UreE"/>
    <property type="match status" value="1"/>
</dbReference>
<dbReference type="InterPro" id="IPR012406">
    <property type="entry name" value="UreE"/>
</dbReference>
<dbReference type="Gene3D" id="3.30.70.790">
    <property type="entry name" value="UreE, C-terminal domain"/>
    <property type="match status" value="1"/>
</dbReference>
<dbReference type="GO" id="GO:0005737">
    <property type="term" value="C:cytoplasm"/>
    <property type="evidence" value="ECO:0007669"/>
    <property type="project" value="UniProtKB-SubCell"/>
</dbReference>
<evidence type="ECO:0000259" key="7">
    <source>
        <dbReference type="SMART" id="SM00988"/>
    </source>
</evidence>
<evidence type="ECO:0000313" key="8">
    <source>
        <dbReference type="EMBL" id="MBC3882207.1"/>
    </source>
</evidence>
<dbReference type="Gene3D" id="2.60.260.20">
    <property type="entry name" value="Urease metallochaperone UreE, N-terminal domain"/>
    <property type="match status" value="1"/>
</dbReference>
<dbReference type="SMART" id="SM00988">
    <property type="entry name" value="UreE_N"/>
    <property type="match status" value="1"/>
</dbReference>